<name>A0A0F9T6K5_9ZZZZ</name>
<protein>
    <recommendedName>
        <fullName evidence="2">Transcription regulator AsnC/Lrp ligand binding domain-containing protein</fullName>
    </recommendedName>
</protein>
<dbReference type="EMBL" id="LAZR01001916">
    <property type="protein sequence ID" value="KKN37138.1"/>
    <property type="molecule type" value="Genomic_DNA"/>
</dbReference>
<dbReference type="AlphaFoldDB" id="A0A0F9T6K5"/>
<gene>
    <name evidence="1" type="ORF">LCGC14_0766480</name>
</gene>
<organism evidence="1">
    <name type="scientific">marine sediment metagenome</name>
    <dbReference type="NCBI Taxonomy" id="412755"/>
    <lineage>
        <taxon>unclassified sequences</taxon>
        <taxon>metagenomes</taxon>
        <taxon>ecological metagenomes</taxon>
    </lineage>
</organism>
<dbReference type="Gene3D" id="3.30.70.920">
    <property type="match status" value="1"/>
</dbReference>
<evidence type="ECO:0008006" key="2">
    <source>
        <dbReference type="Google" id="ProtNLM"/>
    </source>
</evidence>
<evidence type="ECO:0000313" key="1">
    <source>
        <dbReference type="EMBL" id="KKN37138.1"/>
    </source>
</evidence>
<reference evidence="1" key="1">
    <citation type="journal article" date="2015" name="Nature">
        <title>Complex archaea that bridge the gap between prokaryotes and eukaryotes.</title>
        <authorList>
            <person name="Spang A."/>
            <person name="Saw J.H."/>
            <person name="Jorgensen S.L."/>
            <person name="Zaremba-Niedzwiedzka K."/>
            <person name="Martijn J."/>
            <person name="Lind A.E."/>
            <person name="van Eijk R."/>
            <person name="Schleper C."/>
            <person name="Guy L."/>
            <person name="Ettema T.J."/>
        </authorList>
    </citation>
    <scope>NUCLEOTIDE SEQUENCE</scope>
</reference>
<comment type="caution">
    <text evidence="1">The sequence shown here is derived from an EMBL/GenBank/DDBJ whole genome shotgun (WGS) entry which is preliminary data.</text>
</comment>
<accession>A0A0F9T6K5</accession>
<sequence length="97" mass="11253">MIIMYYRGYILVRLAKLGSEWDVVNKLNGLKATEEEEDWKVTYATPVYGGWDVMVECSFSKLKDLDKIVTFCRVDKELSAWIEETTTLMGSKNDFPE</sequence>
<proteinExistence type="predicted"/>